<dbReference type="RefSeq" id="WP_208178218.1">
    <property type="nucleotide sequence ID" value="NZ_JAGETZ010000017.1"/>
</dbReference>
<dbReference type="EMBL" id="JAGETZ010000017">
    <property type="protein sequence ID" value="MBO2012482.1"/>
    <property type="molecule type" value="Genomic_DNA"/>
</dbReference>
<proteinExistence type="predicted"/>
<evidence type="ECO:0008006" key="4">
    <source>
        <dbReference type="Google" id="ProtNLM"/>
    </source>
</evidence>
<feature type="signal peptide" evidence="1">
    <location>
        <begin position="1"/>
        <end position="26"/>
    </location>
</feature>
<reference evidence="2 3" key="1">
    <citation type="submission" date="2021-03" db="EMBL/GenBank/DDBJ databases">
        <authorList>
            <person name="Kim M.K."/>
        </authorList>
    </citation>
    <scope>NUCLEOTIDE SEQUENCE [LARGE SCALE GENOMIC DNA]</scope>
    <source>
        <strain evidence="2 3">BT442</strain>
    </source>
</reference>
<feature type="chain" id="PRO_5045874812" description="T9SS C-terminal target domain-containing protein" evidence="1">
    <location>
        <begin position="27"/>
        <end position="70"/>
    </location>
</feature>
<sequence length="70" mass="7167">MPSGYYSFRALLVAPTLLATTPAARAQLPYAANTTDTTGTVISTGGVVYGNNTNLLAGTAGAEYRLAITN</sequence>
<accession>A0ABS3QMR2</accession>
<keyword evidence="3" id="KW-1185">Reference proteome</keyword>
<gene>
    <name evidence="2" type="ORF">J4E00_25695</name>
</gene>
<evidence type="ECO:0000256" key="1">
    <source>
        <dbReference type="SAM" id="SignalP"/>
    </source>
</evidence>
<comment type="caution">
    <text evidence="2">The sequence shown here is derived from an EMBL/GenBank/DDBJ whole genome shotgun (WGS) entry which is preliminary data.</text>
</comment>
<dbReference type="Proteomes" id="UP000664369">
    <property type="component" value="Unassembled WGS sequence"/>
</dbReference>
<evidence type="ECO:0000313" key="3">
    <source>
        <dbReference type="Proteomes" id="UP000664369"/>
    </source>
</evidence>
<evidence type="ECO:0000313" key="2">
    <source>
        <dbReference type="EMBL" id="MBO2012482.1"/>
    </source>
</evidence>
<organism evidence="2 3">
    <name type="scientific">Hymenobacter negativus</name>
    <dbReference type="NCBI Taxonomy" id="2795026"/>
    <lineage>
        <taxon>Bacteria</taxon>
        <taxon>Pseudomonadati</taxon>
        <taxon>Bacteroidota</taxon>
        <taxon>Cytophagia</taxon>
        <taxon>Cytophagales</taxon>
        <taxon>Hymenobacteraceae</taxon>
        <taxon>Hymenobacter</taxon>
    </lineage>
</organism>
<protein>
    <recommendedName>
        <fullName evidence="4">T9SS C-terminal target domain-containing protein</fullName>
    </recommendedName>
</protein>
<name>A0ABS3QMR2_9BACT</name>
<keyword evidence="1" id="KW-0732">Signal</keyword>